<dbReference type="Proteomes" id="UP000254866">
    <property type="component" value="Unassembled WGS sequence"/>
</dbReference>
<protein>
    <submittedName>
        <fullName evidence="1">Uncharacterized protein</fullName>
    </submittedName>
</protein>
<proteinExistence type="predicted"/>
<keyword evidence="2" id="KW-1185">Reference proteome</keyword>
<evidence type="ECO:0000313" key="2">
    <source>
        <dbReference type="Proteomes" id="UP000254866"/>
    </source>
</evidence>
<dbReference type="AlphaFoldDB" id="A0A370TDA5"/>
<gene>
    <name evidence="1" type="ORF">BP5553_08914</name>
</gene>
<reference evidence="1 2" key="1">
    <citation type="journal article" date="2018" name="IMA Fungus">
        <title>IMA Genome-F 9: Draft genome sequence of Annulohypoxylon stygium, Aspergillus mulundensis, Berkeleyomyces basicola (syn. Thielaviopsis basicola), Ceratocystis smalleyi, two Cercospora beticola strains, Coleophoma cylindrospora, Fusarium fracticaudum, Phialophora cf. hyalina, and Morchella septimelata.</title>
        <authorList>
            <person name="Wingfield B.D."/>
            <person name="Bills G.F."/>
            <person name="Dong Y."/>
            <person name="Huang W."/>
            <person name="Nel W.J."/>
            <person name="Swalarsk-Parry B.S."/>
            <person name="Vaghefi N."/>
            <person name="Wilken P.M."/>
            <person name="An Z."/>
            <person name="de Beer Z.W."/>
            <person name="De Vos L."/>
            <person name="Chen L."/>
            <person name="Duong T.A."/>
            <person name="Gao Y."/>
            <person name="Hammerbacher A."/>
            <person name="Kikkert J.R."/>
            <person name="Li Y."/>
            <person name="Li H."/>
            <person name="Li K."/>
            <person name="Li Q."/>
            <person name="Liu X."/>
            <person name="Ma X."/>
            <person name="Naidoo K."/>
            <person name="Pethybridge S.J."/>
            <person name="Sun J."/>
            <person name="Steenkamp E.T."/>
            <person name="van der Nest M.A."/>
            <person name="van Wyk S."/>
            <person name="Wingfield M.J."/>
            <person name="Xiong C."/>
            <person name="Yue Q."/>
            <person name="Zhang X."/>
        </authorList>
    </citation>
    <scope>NUCLEOTIDE SEQUENCE [LARGE SCALE GENOMIC DNA]</scope>
    <source>
        <strain evidence="1 2">BP 5553</strain>
    </source>
</reference>
<sequence length="82" mass="8565">MATLDTRVKIKAAAVKESDARTRTAAAVAAPSTSLAITTSTSRTGDLVVHTGHTIHSLGDPGHWGMGRVQRGIALHGRWAAH</sequence>
<dbReference type="GeneID" id="43601763"/>
<comment type="caution">
    <text evidence="1">The sequence shown here is derived from an EMBL/GenBank/DDBJ whole genome shotgun (WGS) entry which is preliminary data.</text>
</comment>
<organism evidence="1 2">
    <name type="scientific">Venustampulla echinocandica</name>
    <dbReference type="NCBI Taxonomy" id="2656787"/>
    <lineage>
        <taxon>Eukaryota</taxon>
        <taxon>Fungi</taxon>
        <taxon>Dikarya</taxon>
        <taxon>Ascomycota</taxon>
        <taxon>Pezizomycotina</taxon>
        <taxon>Leotiomycetes</taxon>
        <taxon>Helotiales</taxon>
        <taxon>Pleuroascaceae</taxon>
        <taxon>Venustampulla</taxon>
    </lineage>
</organism>
<dbReference type="EMBL" id="NPIC01000010">
    <property type="protein sequence ID" value="RDL32458.1"/>
    <property type="molecule type" value="Genomic_DNA"/>
</dbReference>
<accession>A0A370TDA5</accession>
<name>A0A370TDA5_9HELO</name>
<dbReference type="RefSeq" id="XP_031866180.1">
    <property type="nucleotide sequence ID" value="XM_032017537.1"/>
</dbReference>
<evidence type="ECO:0000313" key="1">
    <source>
        <dbReference type="EMBL" id="RDL32458.1"/>
    </source>
</evidence>